<dbReference type="AlphaFoldDB" id="A0A7U2ID00"/>
<protein>
    <submittedName>
        <fullName evidence="1">Uncharacterized protein</fullName>
    </submittedName>
</protein>
<evidence type="ECO:0000313" key="1">
    <source>
        <dbReference type="EMBL" id="QRD07569.1"/>
    </source>
</evidence>
<gene>
    <name evidence="1" type="ORF">JI435_424620</name>
</gene>
<dbReference type="VEuPathDB" id="FungiDB:JI435_424620"/>
<dbReference type="Proteomes" id="UP000663193">
    <property type="component" value="Chromosome 22"/>
</dbReference>
<name>A0A7U2ID00_PHANO</name>
<keyword evidence="2" id="KW-1185">Reference proteome</keyword>
<proteinExistence type="predicted"/>
<accession>A0A7U2ID00</accession>
<organism evidence="1 2">
    <name type="scientific">Phaeosphaeria nodorum (strain SN15 / ATCC MYA-4574 / FGSC 10173)</name>
    <name type="common">Glume blotch fungus</name>
    <name type="synonym">Parastagonospora nodorum</name>
    <dbReference type="NCBI Taxonomy" id="321614"/>
    <lineage>
        <taxon>Eukaryota</taxon>
        <taxon>Fungi</taxon>
        <taxon>Dikarya</taxon>
        <taxon>Ascomycota</taxon>
        <taxon>Pezizomycotina</taxon>
        <taxon>Dothideomycetes</taxon>
        <taxon>Pleosporomycetidae</taxon>
        <taxon>Pleosporales</taxon>
        <taxon>Pleosporineae</taxon>
        <taxon>Phaeosphaeriaceae</taxon>
        <taxon>Parastagonospora</taxon>
    </lineage>
</organism>
<sequence length="56" mass="6433">MTSSPTDKEEQMRQHCPKPCFEWHGSSSADELKLFLKDPGCLTLVFLHLLSYHIIS</sequence>
<dbReference type="EMBL" id="CP069044">
    <property type="protein sequence ID" value="QRD07569.1"/>
    <property type="molecule type" value="Genomic_DNA"/>
</dbReference>
<reference evidence="2" key="1">
    <citation type="journal article" date="2021" name="BMC Genomics">
        <title>Chromosome-level genome assembly and manually-curated proteome of model necrotroph Parastagonospora nodorum Sn15 reveals a genome-wide trove of candidate effector homologs, and redundancy of virulence-related functions within an accessory chromosome.</title>
        <authorList>
            <person name="Bertazzoni S."/>
            <person name="Jones D.A.B."/>
            <person name="Phan H.T."/>
            <person name="Tan K.-C."/>
            <person name="Hane J.K."/>
        </authorList>
    </citation>
    <scope>NUCLEOTIDE SEQUENCE [LARGE SCALE GENOMIC DNA]</scope>
    <source>
        <strain evidence="2">SN15 / ATCC MYA-4574 / FGSC 10173)</strain>
    </source>
</reference>
<evidence type="ECO:0000313" key="2">
    <source>
        <dbReference type="Proteomes" id="UP000663193"/>
    </source>
</evidence>